<proteinExistence type="inferred from homology"/>
<accession>A0A4S8JFQ9</accession>
<evidence type="ECO:0000313" key="5">
    <source>
        <dbReference type="EMBL" id="THU60778.1"/>
    </source>
</evidence>
<dbReference type="InterPro" id="IPR001345">
    <property type="entry name" value="PG/BPGM_mutase_AS"/>
</dbReference>
<dbReference type="PANTHER" id="PTHR48100">
    <property type="entry name" value="BROAD-SPECIFICITY PHOSPHATASE YOR283W-RELATED"/>
    <property type="match status" value="1"/>
</dbReference>
<feature type="active site" description="Tele-phosphohistidine intermediate" evidence="2">
    <location>
        <position position="85"/>
    </location>
</feature>
<protein>
    <recommendedName>
        <fullName evidence="7">Phosphoglycerate mutase-like protein 4</fullName>
    </recommendedName>
</protein>
<comment type="similarity">
    <text evidence="1">Belongs to the phosphoglycerate mutase family.</text>
</comment>
<gene>
    <name evidence="5" type="ORF">C4D60_Mb07t16330</name>
</gene>
<dbReference type="FunFam" id="3.40.50.1240:FF:000029">
    <property type="entry name" value="Phosphoglycerate mutase-like protein 4"/>
    <property type="match status" value="1"/>
</dbReference>
<dbReference type="SUPFAM" id="SSF53254">
    <property type="entry name" value="Phosphoglycerate mutase-like"/>
    <property type="match status" value="1"/>
</dbReference>
<evidence type="ECO:0000256" key="2">
    <source>
        <dbReference type="PIRSR" id="PIRSR613078-1"/>
    </source>
</evidence>
<name>A0A4S8JFQ9_MUSBA</name>
<evidence type="ECO:0000313" key="6">
    <source>
        <dbReference type="Proteomes" id="UP000317650"/>
    </source>
</evidence>
<dbReference type="GO" id="GO:0005829">
    <property type="term" value="C:cytosol"/>
    <property type="evidence" value="ECO:0007669"/>
    <property type="project" value="TreeGrafter"/>
</dbReference>
<dbReference type="Pfam" id="PF00300">
    <property type="entry name" value="His_Phos_1"/>
    <property type="match status" value="1"/>
</dbReference>
<sequence length="294" mass="32500">MRSPASSRFVIETISSRPSGPPPRFSEIGRLDSPPNHKRTRRNCRCVWRRLDAPRRGRLPSSRPSTIMASTADRGRFAEIVVIRHGETCWNASRIVQGHLDSELNEIGRQQAVTVAGRLSKEPKFQAIYSSDLKRAAETANIIAKVCNLPEVILDPGMRERHLGDIQGLTLRDAAKLKPEAYKIFLSGKRDVEIPGGGESLDQLNERCVSCLEKIASKHQGERVIVLTHGGVLRELHKHAVSGRSSDGRIHNTSVNVFLISESGNWTIKTWGDISHLHEIGVLNSAFGGDRTSG</sequence>
<dbReference type="PROSITE" id="PS00175">
    <property type="entry name" value="PG_MUTASE"/>
    <property type="match status" value="1"/>
</dbReference>
<dbReference type="InterPro" id="IPR013078">
    <property type="entry name" value="His_Pase_superF_clade-1"/>
</dbReference>
<keyword evidence="6" id="KW-1185">Reference proteome</keyword>
<dbReference type="STRING" id="52838.A0A4S8JFQ9"/>
<feature type="region of interest" description="Disordered" evidence="4">
    <location>
        <begin position="1"/>
        <end position="39"/>
    </location>
</feature>
<dbReference type="AlphaFoldDB" id="A0A4S8JFQ9"/>
<comment type="caution">
    <text evidence="5">The sequence shown here is derived from an EMBL/GenBank/DDBJ whole genome shotgun (WGS) entry which is preliminary data.</text>
</comment>
<feature type="binding site" evidence="3">
    <location>
        <position position="135"/>
    </location>
    <ligand>
        <name>substrate</name>
    </ligand>
</feature>
<dbReference type="InterPro" id="IPR050275">
    <property type="entry name" value="PGM_Phosphatase"/>
</dbReference>
<evidence type="ECO:0000256" key="4">
    <source>
        <dbReference type="SAM" id="MobiDB-lite"/>
    </source>
</evidence>
<dbReference type="EMBL" id="PYDT01000005">
    <property type="protein sequence ID" value="THU60778.1"/>
    <property type="molecule type" value="Genomic_DNA"/>
</dbReference>
<dbReference type="GO" id="GO:0016791">
    <property type="term" value="F:phosphatase activity"/>
    <property type="evidence" value="ECO:0007669"/>
    <property type="project" value="TreeGrafter"/>
</dbReference>
<dbReference type="Gene3D" id="3.40.50.1240">
    <property type="entry name" value="Phosphoglycerate mutase-like"/>
    <property type="match status" value="1"/>
</dbReference>
<reference evidence="5 6" key="1">
    <citation type="journal article" date="2019" name="Nat. Plants">
        <title>Genome sequencing of Musa balbisiana reveals subgenome evolution and function divergence in polyploid bananas.</title>
        <authorList>
            <person name="Yao X."/>
        </authorList>
    </citation>
    <scope>NUCLEOTIDE SEQUENCE [LARGE SCALE GENOMIC DNA]</scope>
    <source>
        <strain evidence="6">cv. DH-PKW</strain>
        <tissue evidence="5">Leaves</tissue>
    </source>
</reference>
<feature type="binding site" evidence="3">
    <location>
        <begin position="84"/>
        <end position="91"/>
    </location>
    <ligand>
        <name>substrate</name>
    </ligand>
</feature>
<dbReference type="Proteomes" id="UP000317650">
    <property type="component" value="Chromosome 7"/>
</dbReference>
<organism evidence="5 6">
    <name type="scientific">Musa balbisiana</name>
    <name type="common">Banana</name>
    <dbReference type="NCBI Taxonomy" id="52838"/>
    <lineage>
        <taxon>Eukaryota</taxon>
        <taxon>Viridiplantae</taxon>
        <taxon>Streptophyta</taxon>
        <taxon>Embryophyta</taxon>
        <taxon>Tracheophyta</taxon>
        <taxon>Spermatophyta</taxon>
        <taxon>Magnoliopsida</taxon>
        <taxon>Liliopsida</taxon>
        <taxon>Zingiberales</taxon>
        <taxon>Musaceae</taxon>
        <taxon>Musa</taxon>
    </lineage>
</organism>
<evidence type="ECO:0008006" key="7">
    <source>
        <dbReference type="Google" id="ProtNLM"/>
    </source>
</evidence>
<dbReference type="CDD" id="cd07067">
    <property type="entry name" value="HP_PGM_like"/>
    <property type="match status" value="1"/>
</dbReference>
<dbReference type="PANTHER" id="PTHR48100:SF34">
    <property type="entry name" value="PHOSPHOGLYCERATE MUTASE-LIKE PROTEIN 4"/>
    <property type="match status" value="1"/>
</dbReference>
<evidence type="ECO:0000256" key="3">
    <source>
        <dbReference type="PIRSR" id="PIRSR613078-2"/>
    </source>
</evidence>
<dbReference type="InterPro" id="IPR029033">
    <property type="entry name" value="His_PPase_superfam"/>
</dbReference>
<feature type="active site" description="Proton donor/acceptor" evidence="2">
    <location>
        <position position="160"/>
    </location>
</feature>
<dbReference type="SMART" id="SM00855">
    <property type="entry name" value="PGAM"/>
    <property type="match status" value="1"/>
</dbReference>
<evidence type="ECO:0000256" key="1">
    <source>
        <dbReference type="ARBA" id="ARBA00038362"/>
    </source>
</evidence>